<reference evidence="1" key="1">
    <citation type="journal article" date="2013" name="Genome Announc.">
        <title>Draft Genome Sequence of Agarivorans albus Strain MKT 106T, an Agarolytic Marine Bacterium.</title>
        <authorList>
            <person name="Yasuike M."/>
            <person name="Nakamura Y."/>
            <person name="Kai W."/>
            <person name="Fujiwara A."/>
            <person name="Fukui Y."/>
            <person name="Satomi M."/>
            <person name="Sano M."/>
        </authorList>
    </citation>
    <scope>NUCLEOTIDE SEQUENCE [LARGE SCALE GENOMIC DNA]</scope>
</reference>
<evidence type="ECO:0000313" key="2">
    <source>
        <dbReference type="Proteomes" id="UP000014461"/>
    </source>
</evidence>
<accession>R9PQU6</accession>
<proteinExistence type="predicted"/>
<dbReference type="STRING" id="1331007.AALB_0556"/>
<name>R9PQU6_AGAAL</name>
<gene>
    <name evidence="1" type="ORF">AALB_0556</name>
</gene>
<dbReference type="AlphaFoldDB" id="R9PQU6"/>
<dbReference type="Proteomes" id="UP000014461">
    <property type="component" value="Unassembled WGS sequence"/>
</dbReference>
<dbReference type="EMBL" id="BARX01000002">
    <property type="protein sequence ID" value="GAD00476.1"/>
    <property type="molecule type" value="Genomic_DNA"/>
</dbReference>
<protein>
    <submittedName>
        <fullName evidence="1">Uncharacterized protein</fullName>
    </submittedName>
</protein>
<keyword evidence="2" id="KW-1185">Reference proteome</keyword>
<evidence type="ECO:0000313" key="1">
    <source>
        <dbReference type="EMBL" id="GAD00476.1"/>
    </source>
</evidence>
<sequence>MLAAIKARLSQTKFQHQRSTDPKTLAKNQRLGFYFQAFVVFDSGYRR</sequence>
<comment type="caution">
    <text evidence="1">The sequence shown here is derived from an EMBL/GenBank/DDBJ whole genome shotgun (WGS) entry which is preliminary data.</text>
</comment>
<organism evidence="1 2">
    <name type="scientific">Agarivorans albus MKT 106</name>
    <dbReference type="NCBI Taxonomy" id="1331007"/>
    <lineage>
        <taxon>Bacteria</taxon>
        <taxon>Pseudomonadati</taxon>
        <taxon>Pseudomonadota</taxon>
        <taxon>Gammaproteobacteria</taxon>
        <taxon>Alteromonadales</taxon>
        <taxon>Alteromonadaceae</taxon>
        <taxon>Agarivorans</taxon>
    </lineage>
</organism>